<evidence type="ECO:0000313" key="2">
    <source>
        <dbReference type="EMBL" id="UZF16331.1"/>
    </source>
</evidence>
<organism evidence="2">
    <name type="scientific">Ralstonia solanacearum</name>
    <name type="common">Pseudomonas solanacearum</name>
    <dbReference type="NCBI Taxonomy" id="305"/>
    <lineage>
        <taxon>Bacteria</taxon>
        <taxon>Pseudomonadati</taxon>
        <taxon>Pseudomonadota</taxon>
        <taxon>Betaproteobacteria</taxon>
        <taxon>Burkholderiales</taxon>
        <taxon>Burkholderiaceae</taxon>
        <taxon>Ralstonia</taxon>
        <taxon>Ralstonia solanacearum species complex</taxon>
    </lineage>
</organism>
<reference evidence="2" key="1">
    <citation type="submission" date="2021-10" db="EMBL/GenBank/DDBJ databases">
        <title>Complete genome sequences of five Ralstonia solancearum strains isolated from sunflower.</title>
        <authorList>
            <person name="She X."/>
            <person name="He Z."/>
        </authorList>
    </citation>
    <scope>NUCLEOTIDE SEQUENCE</scope>
    <source>
        <strain evidence="2">RS638</strain>
    </source>
</reference>
<protein>
    <submittedName>
        <fullName evidence="2">Uncharacterized protein</fullName>
    </submittedName>
</protein>
<feature type="region of interest" description="Disordered" evidence="1">
    <location>
        <begin position="1"/>
        <end position="37"/>
    </location>
</feature>
<sequence length="65" mass="7540">MRIGLRQSAQPTKAPRRISSDSAPPGTDHRNDTTIRMRPQWLRRFGNARRKMNTEVAHAGVRWML</sequence>
<dbReference type="EMBL" id="CP085043">
    <property type="protein sequence ID" value="UZF16331.1"/>
    <property type="molecule type" value="Genomic_DNA"/>
</dbReference>
<accession>A0ABY6NH53</accession>
<name>A0ABY6NH53_RALSL</name>
<gene>
    <name evidence="2" type="ORF">LH706_07825</name>
</gene>
<evidence type="ECO:0000256" key="1">
    <source>
        <dbReference type="SAM" id="MobiDB-lite"/>
    </source>
</evidence>
<proteinExistence type="predicted"/>